<protein>
    <submittedName>
        <fullName evidence="1">Uncharacterized protein</fullName>
    </submittedName>
</protein>
<name>A0A5J4R0E0_9ZZZZ</name>
<feature type="non-terminal residue" evidence="1">
    <location>
        <position position="93"/>
    </location>
</feature>
<proteinExistence type="predicted"/>
<dbReference type="EMBL" id="SNRY01002094">
    <property type="protein sequence ID" value="KAA6326834.1"/>
    <property type="molecule type" value="Genomic_DNA"/>
</dbReference>
<accession>A0A5J4R0E0</accession>
<reference evidence="1" key="1">
    <citation type="submission" date="2019-03" db="EMBL/GenBank/DDBJ databases">
        <title>Single cell metagenomics reveals metabolic interactions within the superorganism composed of flagellate Streblomastix strix and complex community of Bacteroidetes bacteria on its surface.</title>
        <authorList>
            <person name="Treitli S.C."/>
            <person name="Kolisko M."/>
            <person name="Husnik F."/>
            <person name="Keeling P."/>
            <person name="Hampl V."/>
        </authorList>
    </citation>
    <scope>NUCLEOTIDE SEQUENCE</scope>
    <source>
        <strain evidence="1">STM</strain>
    </source>
</reference>
<organism evidence="1">
    <name type="scientific">termite gut metagenome</name>
    <dbReference type="NCBI Taxonomy" id="433724"/>
    <lineage>
        <taxon>unclassified sequences</taxon>
        <taxon>metagenomes</taxon>
        <taxon>organismal metagenomes</taxon>
    </lineage>
</organism>
<evidence type="ECO:0000313" key="1">
    <source>
        <dbReference type="EMBL" id="KAA6326834.1"/>
    </source>
</evidence>
<sequence>MKDKKLVIHLTKAVLAGMVCLCTSGYPLVAQTPITPSSQELNAPFGDTDRKAFQSPPQVYHPETWFHFIGGNVATKGITADLEAIAGAGISGI</sequence>
<gene>
    <name evidence="1" type="ORF">EZS27_024114</name>
</gene>
<dbReference type="AlphaFoldDB" id="A0A5J4R0E0"/>
<comment type="caution">
    <text evidence="1">The sequence shown here is derived from an EMBL/GenBank/DDBJ whole genome shotgun (WGS) entry which is preliminary data.</text>
</comment>